<name>A0A1I7ATL3_9HYPH</name>
<dbReference type="PANTHER" id="PTHR31438">
    <property type="entry name" value="LYSINE N-ACYLTRANSFERASE C17G9.06C-RELATED"/>
    <property type="match status" value="1"/>
</dbReference>
<evidence type="ECO:0000256" key="2">
    <source>
        <dbReference type="ARBA" id="ARBA00023251"/>
    </source>
</evidence>
<dbReference type="Proteomes" id="UP000183371">
    <property type="component" value="Unassembled WGS sequence"/>
</dbReference>
<dbReference type="GO" id="GO:0019290">
    <property type="term" value="P:siderophore biosynthetic process"/>
    <property type="evidence" value="ECO:0007669"/>
    <property type="project" value="InterPro"/>
</dbReference>
<dbReference type="Gene3D" id="3.40.630.30">
    <property type="match status" value="1"/>
</dbReference>
<sequence>MGEVQSTTIRVRALTVSDMPLLHEWLNQPHLRPFYEREPSTLEQVTERYACRVSDEHPTHCLIAEQGGAPFGYLQWYLNQSFPDYGRDTIGITVGVSFDYYIGNPAVLGQRLGPAMLTTAVDHVKLLVSPEDRLFCVGHRPENTSAIRCSQRAGFRYLKNFIEEGLPHQLYVRDER</sequence>
<feature type="domain" description="N-acetyltransferase" evidence="3">
    <location>
        <begin position="9"/>
        <end position="176"/>
    </location>
</feature>
<dbReference type="GO" id="GO:0046677">
    <property type="term" value="P:response to antibiotic"/>
    <property type="evidence" value="ECO:0007669"/>
    <property type="project" value="UniProtKB-KW"/>
</dbReference>
<dbReference type="PANTHER" id="PTHR31438:SF1">
    <property type="entry name" value="LYSINE N-ACYLTRANSFERASE C17G9.06C-RELATED"/>
    <property type="match status" value="1"/>
</dbReference>
<dbReference type="InterPro" id="IPR000182">
    <property type="entry name" value="GNAT_dom"/>
</dbReference>
<evidence type="ECO:0000256" key="1">
    <source>
        <dbReference type="ARBA" id="ARBA00004924"/>
    </source>
</evidence>
<dbReference type="InterPro" id="IPR016181">
    <property type="entry name" value="Acyl_CoA_acyltransferase"/>
</dbReference>
<protein>
    <submittedName>
        <fullName evidence="4">Aminoglycoside 6'-N-acetyltransferase</fullName>
    </submittedName>
</protein>
<evidence type="ECO:0000313" key="5">
    <source>
        <dbReference type="Proteomes" id="UP000183371"/>
    </source>
</evidence>
<dbReference type="InterPro" id="IPR019432">
    <property type="entry name" value="Acyltransferase_MbtK/IucB-like"/>
</dbReference>
<evidence type="ECO:0000259" key="3">
    <source>
        <dbReference type="PROSITE" id="PS51186"/>
    </source>
</evidence>
<dbReference type="EMBL" id="FPBD01000003">
    <property type="protein sequence ID" value="SFT78255.1"/>
    <property type="molecule type" value="Genomic_DNA"/>
</dbReference>
<dbReference type="GO" id="GO:0016410">
    <property type="term" value="F:N-acyltransferase activity"/>
    <property type="evidence" value="ECO:0007669"/>
    <property type="project" value="TreeGrafter"/>
</dbReference>
<dbReference type="SMART" id="SM01006">
    <property type="entry name" value="AlcB"/>
    <property type="match status" value="1"/>
</dbReference>
<dbReference type="PROSITE" id="PS51186">
    <property type="entry name" value="GNAT"/>
    <property type="match status" value="1"/>
</dbReference>
<comment type="pathway">
    <text evidence="1">Siderophore biosynthesis.</text>
</comment>
<organism evidence="4 5">
    <name type="scientific">Pseudovibrio denitrificans</name>
    <dbReference type="NCBI Taxonomy" id="258256"/>
    <lineage>
        <taxon>Bacteria</taxon>
        <taxon>Pseudomonadati</taxon>
        <taxon>Pseudomonadota</taxon>
        <taxon>Alphaproteobacteria</taxon>
        <taxon>Hyphomicrobiales</taxon>
        <taxon>Stappiaceae</taxon>
        <taxon>Pseudovibrio</taxon>
    </lineage>
</organism>
<keyword evidence="4" id="KW-0808">Transferase</keyword>
<dbReference type="RefSeq" id="WP_164845332.1">
    <property type="nucleotide sequence ID" value="NZ_FPBD01000003.1"/>
</dbReference>
<accession>A0A1I7ATL3</accession>
<gene>
    <name evidence="4" type="ORF">SAMN05444141_103351</name>
</gene>
<dbReference type="AlphaFoldDB" id="A0A1I7ATL3"/>
<keyword evidence="2" id="KW-0046">Antibiotic resistance</keyword>
<reference evidence="5" key="1">
    <citation type="submission" date="2016-10" db="EMBL/GenBank/DDBJ databases">
        <authorList>
            <person name="Varghese N."/>
            <person name="Submissions S."/>
        </authorList>
    </citation>
    <scope>NUCLEOTIDE SEQUENCE [LARGE SCALE GENOMIC DNA]</scope>
    <source>
        <strain evidence="5">DSM 17465</strain>
    </source>
</reference>
<evidence type="ECO:0000313" key="4">
    <source>
        <dbReference type="EMBL" id="SFT78255.1"/>
    </source>
</evidence>
<dbReference type="Pfam" id="PF13523">
    <property type="entry name" value="Acetyltransf_8"/>
    <property type="match status" value="1"/>
</dbReference>
<proteinExistence type="predicted"/>
<keyword evidence="5" id="KW-1185">Reference proteome</keyword>
<dbReference type="SUPFAM" id="SSF55729">
    <property type="entry name" value="Acyl-CoA N-acyltransferases (Nat)"/>
    <property type="match status" value="1"/>
</dbReference>